<feature type="transmembrane region" description="Helical" evidence="1">
    <location>
        <begin position="235"/>
        <end position="256"/>
    </location>
</feature>
<evidence type="ECO:0000256" key="1">
    <source>
        <dbReference type="SAM" id="Phobius"/>
    </source>
</evidence>
<protein>
    <submittedName>
        <fullName evidence="2">Uncharacterized protein</fullName>
    </submittedName>
</protein>
<feature type="transmembrane region" description="Helical" evidence="1">
    <location>
        <begin position="72"/>
        <end position="93"/>
    </location>
</feature>
<name>A0A1C7MQR4_GRIFR</name>
<dbReference type="AlphaFoldDB" id="A0A1C7MQR4"/>
<dbReference type="EMBL" id="LUGG01000001">
    <property type="protein sequence ID" value="OBZ79183.1"/>
    <property type="molecule type" value="Genomic_DNA"/>
</dbReference>
<accession>A0A1C7MQR4</accession>
<dbReference type="Proteomes" id="UP000092993">
    <property type="component" value="Unassembled WGS sequence"/>
</dbReference>
<reference evidence="2 3" key="1">
    <citation type="submission" date="2016-03" db="EMBL/GenBank/DDBJ databases">
        <title>Whole genome sequencing of Grifola frondosa 9006-11.</title>
        <authorList>
            <person name="Min B."/>
            <person name="Park H."/>
            <person name="Kim J.-G."/>
            <person name="Cho H."/>
            <person name="Oh Y.-L."/>
            <person name="Kong W.-S."/>
            <person name="Choi I.-G."/>
        </authorList>
    </citation>
    <scope>NUCLEOTIDE SEQUENCE [LARGE SCALE GENOMIC DNA]</scope>
    <source>
        <strain evidence="2 3">9006-11</strain>
    </source>
</reference>
<dbReference type="OMA" id="TISIVWE"/>
<proteinExistence type="predicted"/>
<keyword evidence="1" id="KW-1133">Transmembrane helix</keyword>
<keyword evidence="1" id="KW-0472">Membrane</keyword>
<sequence>MSSSSIRVAVIVLELSSVVLLSLLLATPAPKHPIVNALIVACLLRSLLDVLPPIVFEVIPEKFNGTVTERDLARFCIVDGIIVHYLTVVKAAFSVSFTLPCLCMTIIMLCMGPFVWSLPVVLVPIPALVRSPLHPVFNITACYVRDNAFQIVSLTLTLIPLALAMLVSVSILMILWRYCELPILNHLGSLRSTRIGRFGALVFTIAFSAFLYAAVLAKWIRQHDDWIEGRTSSQVLLTISIVWEAVCPLILFLIFAAQREVYEMWYDWLCCLTRRNSPTQSGANSHSTVAYHHPRRHPSEILHWLWAPCGSLERAHAEEDLFGPRHSTTEMVSEEQAKQRGSGSVDIASAETTFPGRIASLSAKFPPSFHLPPSRPCPPTVPDVVGLNPPPRSVGSRSESPEEALVILYLRAVRVYHAI</sequence>
<feature type="transmembrane region" description="Helical" evidence="1">
    <location>
        <begin position="34"/>
        <end position="52"/>
    </location>
</feature>
<feature type="transmembrane region" description="Helical" evidence="1">
    <location>
        <begin position="6"/>
        <end position="27"/>
    </location>
</feature>
<feature type="transmembrane region" description="Helical" evidence="1">
    <location>
        <begin position="149"/>
        <end position="175"/>
    </location>
</feature>
<keyword evidence="3" id="KW-1185">Reference proteome</keyword>
<comment type="caution">
    <text evidence="2">The sequence shown here is derived from an EMBL/GenBank/DDBJ whole genome shotgun (WGS) entry which is preliminary data.</text>
</comment>
<keyword evidence="1" id="KW-0812">Transmembrane</keyword>
<organism evidence="2 3">
    <name type="scientific">Grifola frondosa</name>
    <name type="common">Maitake</name>
    <name type="synonym">Polyporus frondosus</name>
    <dbReference type="NCBI Taxonomy" id="5627"/>
    <lineage>
        <taxon>Eukaryota</taxon>
        <taxon>Fungi</taxon>
        <taxon>Dikarya</taxon>
        <taxon>Basidiomycota</taxon>
        <taxon>Agaricomycotina</taxon>
        <taxon>Agaricomycetes</taxon>
        <taxon>Polyporales</taxon>
        <taxon>Grifolaceae</taxon>
        <taxon>Grifola</taxon>
    </lineage>
</organism>
<evidence type="ECO:0000313" key="2">
    <source>
        <dbReference type="EMBL" id="OBZ79183.1"/>
    </source>
</evidence>
<gene>
    <name evidence="2" type="ORF">A0H81_01096</name>
</gene>
<dbReference type="OrthoDB" id="2745223at2759"/>
<feature type="transmembrane region" description="Helical" evidence="1">
    <location>
        <begin position="195"/>
        <end position="215"/>
    </location>
</feature>
<dbReference type="STRING" id="5627.A0A1C7MQR4"/>
<evidence type="ECO:0000313" key="3">
    <source>
        <dbReference type="Proteomes" id="UP000092993"/>
    </source>
</evidence>
<feature type="transmembrane region" description="Helical" evidence="1">
    <location>
        <begin position="105"/>
        <end position="129"/>
    </location>
</feature>